<keyword evidence="3" id="KW-1185">Reference proteome</keyword>
<dbReference type="AlphaFoldDB" id="A0A372JGM7"/>
<gene>
    <name evidence="2" type="ORF">DZF91_23850</name>
</gene>
<feature type="transmembrane region" description="Helical" evidence="1">
    <location>
        <begin position="74"/>
        <end position="98"/>
    </location>
</feature>
<dbReference type="OrthoDB" id="3212416at2"/>
<sequence length="213" mass="22279">MNTSLARRLTGAAGLAAAAALILEVPLYFFYSGAPPASNVLSRLLIGVLGLGFVLAFAMAFRELVLQADPRNAWIGRFAGGAGLAYGVVTLVSSGLEAGAVIASDRPIDPTVTVDGTYILYGTIGRMLLAMFLGSVGVAILRTSVLPRWAGLLTCALALVNLAFMPSLFFGNTPAHFYAANGWGTTALMGAVFSWWLLGVAIALLRRPKTVTN</sequence>
<evidence type="ECO:0008006" key="4">
    <source>
        <dbReference type="Google" id="ProtNLM"/>
    </source>
</evidence>
<keyword evidence="1" id="KW-0812">Transmembrane</keyword>
<feature type="transmembrane region" description="Helical" evidence="1">
    <location>
        <begin position="12"/>
        <end position="31"/>
    </location>
</feature>
<name>A0A372JGM7_9ACTN</name>
<evidence type="ECO:0000313" key="2">
    <source>
        <dbReference type="EMBL" id="RFU39163.1"/>
    </source>
</evidence>
<evidence type="ECO:0000313" key="3">
    <source>
        <dbReference type="Proteomes" id="UP000261811"/>
    </source>
</evidence>
<proteinExistence type="predicted"/>
<feature type="transmembrane region" description="Helical" evidence="1">
    <location>
        <begin position="182"/>
        <end position="205"/>
    </location>
</feature>
<reference evidence="2 3" key="1">
    <citation type="submission" date="2018-08" db="EMBL/GenBank/DDBJ databases">
        <title>Actinomadura jelena sp. nov., a novel Actinomycete isolated from soil in Chad.</title>
        <authorList>
            <person name="Shi L."/>
        </authorList>
    </citation>
    <scope>NUCLEOTIDE SEQUENCE [LARGE SCALE GENOMIC DNA]</scope>
    <source>
        <strain evidence="2 3">NEAU-G17</strain>
    </source>
</reference>
<feature type="transmembrane region" description="Helical" evidence="1">
    <location>
        <begin position="118"/>
        <end position="142"/>
    </location>
</feature>
<evidence type="ECO:0000256" key="1">
    <source>
        <dbReference type="SAM" id="Phobius"/>
    </source>
</evidence>
<dbReference type="RefSeq" id="WP_117359548.1">
    <property type="nucleotide sequence ID" value="NZ_QURH01000529.1"/>
</dbReference>
<comment type="caution">
    <text evidence="2">The sequence shown here is derived from an EMBL/GenBank/DDBJ whole genome shotgun (WGS) entry which is preliminary data.</text>
</comment>
<feature type="transmembrane region" description="Helical" evidence="1">
    <location>
        <begin position="149"/>
        <end position="170"/>
    </location>
</feature>
<dbReference type="Proteomes" id="UP000261811">
    <property type="component" value="Unassembled WGS sequence"/>
</dbReference>
<dbReference type="EMBL" id="QURH01000529">
    <property type="protein sequence ID" value="RFU39163.1"/>
    <property type="molecule type" value="Genomic_DNA"/>
</dbReference>
<organism evidence="2 3">
    <name type="scientific">Actinomadura logoneensis</name>
    <dbReference type="NCBI Taxonomy" id="2293572"/>
    <lineage>
        <taxon>Bacteria</taxon>
        <taxon>Bacillati</taxon>
        <taxon>Actinomycetota</taxon>
        <taxon>Actinomycetes</taxon>
        <taxon>Streptosporangiales</taxon>
        <taxon>Thermomonosporaceae</taxon>
        <taxon>Actinomadura</taxon>
    </lineage>
</organism>
<accession>A0A372JGM7</accession>
<feature type="transmembrane region" description="Helical" evidence="1">
    <location>
        <begin position="43"/>
        <end position="62"/>
    </location>
</feature>
<keyword evidence="1" id="KW-1133">Transmembrane helix</keyword>
<protein>
    <recommendedName>
        <fullName evidence="4">DUF4386 family protein</fullName>
    </recommendedName>
</protein>
<keyword evidence="1" id="KW-0472">Membrane</keyword>